<proteinExistence type="predicted"/>
<feature type="transmembrane region" description="Helical" evidence="1">
    <location>
        <begin position="248"/>
        <end position="267"/>
    </location>
</feature>
<feature type="transmembrane region" description="Helical" evidence="1">
    <location>
        <begin position="51"/>
        <end position="70"/>
    </location>
</feature>
<accession>A0A7W7CX55</accession>
<keyword evidence="1" id="KW-1133">Transmembrane helix</keyword>
<feature type="transmembrane region" description="Helical" evidence="1">
    <location>
        <begin position="79"/>
        <end position="105"/>
    </location>
</feature>
<dbReference type="EMBL" id="JACHMF010000001">
    <property type="protein sequence ID" value="MBB4696282.1"/>
    <property type="molecule type" value="Genomic_DNA"/>
</dbReference>
<name>A0A7W7CX55_9ACTN</name>
<dbReference type="AlphaFoldDB" id="A0A7W7CX55"/>
<dbReference type="RefSeq" id="WP_184954539.1">
    <property type="nucleotide sequence ID" value="NZ_BOMC01000059.1"/>
</dbReference>
<reference evidence="2 3" key="1">
    <citation type="submission" date="2020-08" db="EMBL/GenBank/DDBJ databases">
        <title>Sequencing the genomes of 1000 actinobacteria strains.</title>
        <authorList>
            <person name="Klenk H.-P."/>
        </authorList>
    </citation>
    <scope>NUCLEOTIDE SEQUENCE [LARGE SCALE GENOMIC DNA]</scope>
    <source>
        <strain evidence="2 3">DSM 45518</strain>
    </source>
</reference>
<feature type="transmembrane region" description="Helical" evidence="1">
    <location>
        <begin position="185"/>
        <end position="203"/>
    </location>
</feature>
<feature type="transmembrane region" description="Helical" evidence="1">
    <location>
        <begin position="158"/>
        <end position="179"/>
    </location>
</feature>
<feature type="transmembrane region" description="Helical" evidence="1">
    <location>
        <begin position="328"/>
        <end position="348"/>
    </location>
</feature>
<evidence type="ECO:0000256" key="1">
    <source>
        <dbReference type="SAM" id="Phobius"/>
    </source>
</evidence>
<keyword evidence="3" id="KW-1185">Reference proteome</keyword>
<evidence type="ECO:0000313" key="3">
    <source>
        <dbReference type="Proteomes" id="UP000542742"/>
    </source>
</evidence>
<evidence type="ECO:0000313" key="2">
    <source>
        <dbReference type="EMBL" id="MBB4696282.1"/>
    </source>
</evidence>
<comment type="caution">
    <text evidence="2">The sequence shown here is derived from an EMBL/GenBank/DDBJ whole genome shotgun (WGS) entry which is preliminary data.</text>
</comment>
<gene>
    <name evidence="2" type="ORF">BKA14_006430</name>
</gene>
<keyword evidence="1" id="KW-0472">Membrane</keyword>
<organism evidence="2 3">
    <name type="scientific">Paractinoplanes abujensis</name>
    <dbReference type="NCBI Taxonomy" id="882441"/>
    <lineage>
        <taxon>Bacteria</taxon>
        <taxon>Bacillati</taxon>
        <taxon>Actinomycetota</taxon>
        <taxon>Actinomycetes</taxon>
        <taxon>Micromonosporales</taxon>
        <taxon>Micromonosporaceae</taxon>
        <taxon>Paractinoplanes</taxon>
    </lineage>
</organism>
<sequence>MTMWRKATASGLVLAPIALAVSTGIDPALGEDQGYGIYRQHPDATQWHSLLLHWAWVLYVPGLLGLLALVRRRGFAPAVVAWVATVLGLVTFSALMAADFGLLALEQQPGLTDAQLAAYDDRIGAMGWAAAGWQIPGIAGWALALLVTPLALLRARVIGWWTAGLFLAGAVLYLLFAISPVPLNLTGPVVLVVAGVLAARSVLSHVPPPEEPDRFGAFRRTAGMVCLVAAPLSFAAGMATVPPRWTQASAFFLHLAWVLFVPAVLTVAERGGRFTRVVSGLAVLGLINFSALMFGDYLDLAARQALGDAVADRAQELTGGYATFSLGWVLPGMVLTFLGLILVAVGAAVDGLVRWWVPVLVGAGFAGFFVLGLGPIGVVGPLVLLAGFGLMAAALRRTAAPVVV</sequence>
<feature type="transmembrane region" description="Helical" evidence="1">
    <location>
        <begin position="224"/>
        <end position="242"/>
    </location>
</feature>
<feature type="transmembrane region" description="Helical" evidence="1">
    <location>
        <begin position="274"/>
        <end position="294"/>
    </location>
</feature>
<keyword evidence="1" id="KW-0812">Transmembrane</keyword>
<feature type="transmembrane region" description="Helical" evidence="1">
    <location>
        <begin position="355"/>
        <end position="372"/>
    </location>
</feature>
<dbReference type="Proteomes" id="UP000542742">
    <property type="component" value="Unassembled WGS sequence"/>
</dbReference>
<protein>
    <submittedName>
        <fullName evidence="2">Uncharacterized protein</fullName>
    </submittedName>
</protein>
<feature type="transmembrane region" description="Helical" evidence="1">
    <location>
        <begin position="125"/>
        <end position="146"/>
    </location>
</feature>